<dbReference type="InterPro" id="IPR025642">
    <property type="entry name" value="DUF4342"/>
</dbReference>
<keyword evidence="5" id="KW-1185">Reference proteome</keyword>
<reference evidence="4 5" key="1">
    <citation type="submission" date="2010-08" db="EMBL/GenBank/DDBJ databases">
        <authorList>
            <person name="Harkins D.M."/>
            <person name="Madupu R."/>
            <person name="Durkin A.S."/>
            <person name="Torralba M."/>
            <person name="Methe B."/>
            <person name="Sutton G.G."/>
            <person name="Nelson K.E."/>
        </authorList>
    </citation>
    <scope>NUCLEOTIDE SEQUENCE [LARGE SCALE GENOMIC DNA]</scope>
    <source>
        <strain evidence="4 5">DSM 17678</strain>
    </source>
</reference>
<keyword evidence="2" id="KW-1133">Transmembrane helix</keyword>
<dbReference type="eggNOG" id="COG1308">
    <property type="taxonomic scope" value="Bacteria"/>
</dbReference>
<evidence type="ECO:0000313" key="5">
    <source>
        <dbReference type="Proteomes" id="UP000003244"/>
    </source>
</evidence>
<dbReference type="GeneID" id="84800406"/>
<dbReference type="OrthoDB" id="129626at2"/>
<keyword evidence="2" id="KW-0812">Transmembrane</keyword>
<evidence type="ECO:0000256" key="1">
    <source>
        <dbReference type="SAM" id="MobiDB-lite"/>
    </source>
</evidence>
<feature type="domain" description="DUF4342" evidence="3">
    <location>
        <begin position="61"/>
        <end position="132"/>
    </location>
</feature>
<dbReference type="Proteomes" id="UP000003244">
    <property type="component" value="Unassembled WGS sequence"/>
</dbReference>
<name>E0E2F7_9FIRM</name>
<dbReference type="EMBL" id="ADGQ01000035">
    <property type="protein sequence ID" value="EFM64921.1"/>
    <property type="molecule type" value="Genomic_DNA"/>
</dbReference>
<evidence type="ECO:0000313" key="4">
    <source>
        <dbReference type="EMBL" id="EFM64921.1"/>
    </source>
</evidence>
<evidence type="ECO:0000259" key="3">
    <source>
        <dbReference type="Pfam" id="PF14242"/>
    </source>
</evidence>
<feature type="transmembrane region" description="Helical" evidence="2">
    <location>
        <begin position="102"/>
        <end position="125"/>
    </location>
</feature>
<gene>
    <name evidence="4" type="ORF">HMPREF0634_1287</name>
</gene>
<feature type="compositionally biased region" description="Basic and acidic residues" evidence="1">
    <location>
        <begin position="188"/>
        <end position="202"/>
    </location>
</feature>
<keyword evidence="2" id="KW-0472">Membrane</keyword>
<dbReference type="Pfam" id="PF14242">
    <property type="entry name" value="DUF4342"/>
    <property type="match status" value="1"/>
</dbReference>
<evidence type="ECO:0000256" key="2">
    <source>
        <dbReference type="SAM" id="Phobius"/>
    </source>
</evidence>
<protein>
    <recommendedName>
        <fullName evidence="3">DUF4342 domain-containing protein</fullName>
    </recommendedName>
</protein>
<feature type="region of interest" description="Disordered" evidence="1">
    <location>
        <begin position="170"/>
        <end position="202"/>
    </location>
</feature>
<sequence length="202" mass="22699">MAQITIEMVDQVLDRLPYATYKEAREALIKTDGNVLDAIIYIESGQKDMGFENKKESIRRFGENISQESEKIRGQLGDLFKKTTVVRIIVEKEGKIMLNIPLTIGVLGVAAMPVLSLLGLSAAVLSKYSVLITDEASGESVDMGSLTPEKLEILKEIIFNSFEDIRETFKKSKDEDEDDSSDDIIYELIKEEDPKKEDSEEK</sequence>
<dbReference type="STRING" id="596315.HMPREF0634_1287"/>
<proteinExistence type="predicted"/>
<dbReference type="AlphaFoldDB" id="E0E2F7"/>
<accession>E0E2F7</accession>
<dbReference type="RefSeq" id="WP_007789019.1">
    <property type="nucleotide sequence ID" value="NZ_ADGQ01000035.1"/>
</dbReference>
<comment type="caution">
    <text evidence="4">The sequence shown here is derived from an EMBL/GenBank/DDBJ whole genome shotgun (WGS) entry which is preliminary data.</text>
</comment>
<feature type="compositionally biased region" description="Acidic residues" evidence="1">
    <location>
        <begin position="175"/>
        <end position="185"/>
    </location>
</feature>
<organism evidence="4 5">
    <name type="scientific">Peptostreptococcus stomatis DSM 17678</name>
    <dbReference type="NCBI Taxonomy" id="596315"/>
    <lineage>
        <taxon>Bacteria</taxon>
        <taxon>Bacillati</taxon>
        <taxon>Bacillota</taxon>
        <taxon>Clostridia</taxon>
        <taxon>Peptostreptococcales</taxon>
        <taxon>Peptostreptococcaceae</taxon>
        <taxon>Peptostreptococcus</taxon>
    </lineage>
</organism>